<dbReference type="NCBIfam" id="TIGR01764">
    <property type="entry name" value="excise"/>
    <property type="match status" value="1"/>
</dbReference>
<dbReference type="Pfam" id="PF12728">
    <property type="entry name" value="HTH_17"/>
    <property type="match status" value="1"/>
</dbReference>
<dbReference type="Gene3D" id="1.10.1660.10">
    <property type="match status" value="1"/>
</dbReference>
<dbReference type="GO" id="GO:0003677">
    <property type="term" value="F:DNA binding"/>
    <property type="evidence" value="ECO:0007669"/>
    <property type="project" value="InterPro"/>
</dbReference>
<organism evidence="2 3">
    <name type="scientific">Mycolicibacterium pulveris</name>
    <name type="common">Mycobacterium pulveris</name>
    <dbReference type="NCBI Taxonomy" id="36813"/>
    <lineage>
        <taxon>Bacteria</taxon>
        <taxon>Bacillati</taxon>
        <taxon>Actinomycetota</taxon>
        <taxon>Actinomycetes</taxon>
        <taxon>Mycobacteriales</taxon>
        <taxon>Mycobacteriaceae</taxon>
        <taxon>Mycolicibacterium</taxon>
    </lineage>
</organism>
<dbReference type="InterPro" id="IPR041657">
    <property type="entry name" value="HTH_17"/>
</dbReference>
<dbReference type="Proteomes" id="UP000467252">
    <property type="component" value="Chromosome"/>
</dbReference>
<sequence>MSRKQTQPKWMTVAQVADELQVTDRSVRLWIAEGRITAYRVRDGRSIRLRRADVEQLLEPIPAA</sequence>
<evidence type="ECO:0000313" key="2">
    <source>
        <dbReference type="EMBL" id="BBY84178.1"/>
    </source>
</evidence>
<evidence type="ECO:0000259" key="1">
    <source>
        <dbReference type="Pfam" id="PF12728"/>
    </source>
</evidence>
<reference evidence="2 3" key="1">
    <citation type="journal article" date="2019" name="Emerg. Microbes Infect.">
        <title>Comprehensive subspecies identification of 175 nontuberculous mycobacteria species based on 7547 genomic profiles.</title>
        <authorList>
            <person name="Matsumoto Y."/>
            <person name="Kinjo T."/>
            <person name="Motooka D."/>
            <person name="Nabeya D."/>
            <person name="Jung N."/>
            <person name="Uechi K."/>
            <person name="Horii T."/>
            <person name="Iida T."/>
            <person name="Fujita J."/>
            <person name="Nakamura S."/>
        </authorList>
    </citation>
    <scope>NUCLEOTIDE SEQUENCE [LARGE SCALE GENOMIC DNA]</scope>
    <source>
        <strain evidence="2 3">JCM 6370</strain>
    </source>
</reference>
<gene>
    <name evidence="2" type="ORF">MPUL_53360</name>
</gene>
<feature type="domain" description="Helix-turn-helix" evidence="1">
    <location>
        <begin position="10"/>
        <end position="59"/>
    </location>
</feature>
<evidence type="ECO:0000313" key="3">
    <source>
        <dbReference type="Proteomes" id="UP000467252"/>
    </source>
</evidence>
<proteinExistence type="predicted"/>
<dbReference type="InterPro" id="IPR010093">
    <property type="entry name" value="SinI_DNA-bd"/>
</dbReference>
<keyword evidence="3" id="KW-1185">Reference proteome</keyword>
<protein>
    <recommendedName>
        <fullName evidence="1">Helix-turn-helix domain-containing protein</fullName>
    </recommendedName>
</protein>
<dbReference type="SUPFAM" id="SSF46955">
    <property type="entry name" value="Putative DNA-binding domain"/>
    <property type="match status" value="1"/>
</dbReference>
<dbReference type="InterPro" id="IPR009061">
    <property type="entry name" value="DNA-bd_dom_put_sf"/>
</dbReference>
<accession>A0A7I7US04</accession>
<dbReference type="AlphaFoldDB" id="A0A7I7US04"/>
<dbReference type="EMBL" id="AP022599">
    <property type="protein sequence ID" value="BBY84178.1"/>
    <property type="molecule type" value="Genomic_DNA"/>
</dbReference>
<name>A0A7I7US04_MYCPV</name>